<protein>
    <submittedName>
        <fullName evidence="1">Uncharacterized protein</fullName>
    </submittedName>
</protein>
<comment type="caution">
    <text evidence="1">The sequence shown here is derived from an EMBL/GenBank/DDBJ whole genome shotgun (WGS) entry which is preliminary data.</text>
</comment>
<sequence>MYYKDCKGTLIEEGDKVRYRKKKGIIVDDEFEGLYAELENGHKVRVQDVHRRMYVIYKARKKHHNVGKRM</sequence>
<dbReference type="Proteomes" id="UP000655830">
    <property type="component" value="Unassembled WGS sequence"/>
</dbReference>
<dbReference type="EMBL" id="JACRSY010000029">
    <property type="protein sequence ID" value="MBC8580840.1"/>
    <property type="molecule type" value="Genomic_DNA"/>
</dbReference>
<keyword evidence="2" id="KW-1185">Reference proteome</keyword>
<reference evidence="1" key="1">
    <citation type="submission" date="2020-08" db="EMBL/GenBank/DDBJ databases">
        <title>Genome public.</title>
        <authorList>
            <person name="Liu C."/>
            <person name="Sun Q."/>
        </authorList>
    </citation>
    <scope>NUCLEOTIDE SEQUENCE</scope>
    <source>
        <strain evidence="1">NSJ-12</strain>
    </source>
</reference>
<organism evidence="1 2">
    <name type="scientific">Zhenhengia yiwuensis</name>
    <dbReference type="NCBI Taxonomy" id="2763666"/>
    <lineage>
        <taxon>Bacteria</taxon>
        <taxon>Bacillati</taxon>
        <taxon>Bacillota</taxon>
        <taxon>Clostridia</taxon>
        <taxon>Lachnospirales</taxon>
        <taxon>Lachnospiraceae</taxon>
        <taxon>Zhenhengia</taxon>
    </lineage>
</organism>
<evidence type="ECO:0000313" key="1">
    <source>
        <dbReference type="EMBL" id="MBC8580840.1"/>
    </source>
</evidence>
<accession>A0A926EKQ9</accession>
<gene>
    <name evidence="1" type="ORF">H8718_15080</name>
</gene>
<dbReference type="RefSeq" id="WP_249333537.1">
    <property type="nucleotide sequence ID" value="NZ_JACRSY010000029.1"/>
</dbReference>
<dbReference type="AlphaFoldDB" id="A0A926EKQ9"/>
<evidence type="ECO:0000313" key="2">
    <source>
        <dbReference type="Proteomes" id="UP000655830"/>
    </source>
</evidence>
<proteinExistence type="predicted"/>
<name>A0A926EKQ9_9FIRM</name>